<dbReference type="EMBL" id="KZ821458">
    <property type="protein sequence ID" value="PYH34812.1"/>
    <property type="molecule type" value="Genomic_DNA"/>
</dbReference>
<organism evidence="1 2">
    <name type="scientific">Aspergillus neoniger (strain CBS 115656)</name>
    <dbReference type="NCBI Taxonomy" id="1448310"/>
    <lineage>
        <taxon>Eukaryota</taxon>
        <taxon>Fungi</taxon>
        <taxon>Dikarya</taxon>
        <taxon>Ascomycota</taxon>
        <taxon>Pezizomycotina</taxon>
        <taxon>Eurotiomycetes</taxon>
        <taxon>Eurotiomycetidae</taxon>
        <taxon>Eurotiales</taxon>
        <taxon>Aspergillaceae</taxon>
        <taxon>Aspergillus</taxon>
        <taxon>Aspergillus subgen. Circumdati</taxon>
    </lineage>
</organism>
<evidence type="ECO:0000313" key="2">
    <source>
        <dbReference type="Proteomes" id="UP000247647"/>
    </source>
</evidence>
<name>A0A318ZF81_ASPNB</name>
<dbReference type="Proteomes" id="UP000247647">
    <property type="component" value="Unassembled WGS sequence"/>
</dbReference>
<keyword evidence="2" id="KW-1185">Reference proteome</keyword>
<evidence type="ECO:0000313" key="1">
    <source>
        <dbReference type="EMBL" id="PYH34812.1"/>
    </source>
</evidence>
<dbReference type="RefSeq" id="XP_025480290.1">
    <property type="nucleotide sequence ID" value="XM_025627919.1"/>
</dbReference>
<dbReference type="OrthoDB" id="10284111at2759"/>
<dbReference type="GeneID" id="37130375"/>
<accession>A0A318ZF81</accession>
<reference evidence="1" key="1">
    <citation type="submission" date="2016-12" db="EMBL/GenBank/DDBJ databases">
        <title>The genomes of Aspergillus section Nigri reveals drivers in fungal speciation.</title>
        <authorList>
            <consortium name="DOE Joint Genome Institute"/>
            <person name="Vesth T.C."/>
            <person name="Nybo J."/>
            <person name="Theobald S."/>
            <person name="Brandl J."/>
            <person name="Frisvad J.C."/>
            <person name="Nielsen K.F."/>
            <person name="Lyhne E.K."/>
            <person name="Kogle M.E."/>
            <person name="Kuo A."/>
            <person name="Riley R."/>
            <person name="Clum A."/>
            <person name="Nolan M."/>
            <person name="Lipzen A."/>
            <person name="Salamov A."/>
            <person name="Henrissat B."/>
            <person name="Wiebenga A."/>
            <person name="De Vries R.P."/>
            <person name="Grigoriev I.V."/>
            <person name="Mortensen U.H."/>
            <person name="Andersen M.R."/>
            <person name="Baker S.E."/>
        </authorList>
    </citation>
    <scope>NUCLEOTIDE SEQUENCE [LARGE SCALE GENOMIC DNA]</scope>
    <source>
        <strain evidence="1">CBS 115656</strain>
    </source>
</reference>
<protein>
    <submittedName>
        <fullName evidence="1">Uncharacterized protein</fullName>
    </submittedName>
</protein>
<dbReference type="AlphaFoldDB" id="A0A318ZF81"/>
<sequence length="95" mass="10314">MPIKVPVYARTSPRICTLVVVTILCASTHWPRRSDALASGHASSKSDAVAGLRGALGRHDLIASRISRYTLLRNNEEGQSCLVLIPFTDAKPETQ</sequence>
<proteinExistence type="predicted"/>
<gene>
    <name evidence="1" type="ORF">BO87DRAFT_43919</name>
</gene>